<protein>
    <submittedName>
        <fullName evidence="2">Uncharacterized protein</fullName>
    </submittedName>
</protein>
<gene>
    <name evidence="1" type="ORF">KSF_085970</name>
    <name evidence="2" type="ORF">KSF_088600</name>
</gene>
<comment type="caution">
    <text evidence="2">The sequence shown here is derived from an EMBL/GenBank/DDBJ whole genome shotgun (WGS) entry which is preliminary data.</text>
</comment>
<evidence type="ECO:0000313" key="2">
    <source>
        <dbReference type="EMBL" id="GHO98812.1"/>
    </source>
</evidence>
<evidence type="ECO:0000313" key="3">
    <source>
        <dbReference type="Proteomes" id="UP000597444"/>
    </source>
</evidence>
<name>A0A8J3N517_9CHLR</name>
<accession>A0A8J3N517</accession>
<proteinExistence type="predicted"/>
<organism evidence="2 3">
    <name type="scientific">Reticulibacter mediterranei</name>
    <dbReference type="NCBI Taxonomy" id="2778369"/>
    <lineage>
        <taxon>Bacteria</taxon>
        <taxon>Bacillati</taxon>
        <taxon>Chloroflexota</taxon>
        <taxon>Ktedonobacteria</taxon>
        <taxon>Ktedonobacterales</taxon>
        <taxon>Reticulibacteraceae</taxon>
        <taxon>Reticulibacter</taxon>
    </lineage>
</organism>
<sequence>MQWAVMICLVSLGVEHLQTHKLLKNYIILLADLHANGDVEALLHLLAQKQQDGPQEEEPSP</sequence>
<evidence type="ECO:0000313" key="1">
    <source>
        <dbReference type="EMBL" id="GHO98549.1"/>
    </source>
</evidence>
<dbReference type="EMBL" id="BNJK01000002">
    <property type="protein sequence ID" value="GHO98812.1"/>
    <property type="molecule type" value="Genomic_DNA"/>
</dbReference>
<dbReference type="AlphaFoldDB" id="A0A8J3N517"/>
<dbReference type="Proteomes" id="UP000597444">
    <property type="component" value="Unassembled WGS sequence"/>
</dbReference>
<reference evidence="2" key="1">
    <citation type="submission" date="2020-10" db="EMBL/GenBank/DDBJ databases">
        <title>Taxonomic study of unclassified bacteria belonging to the class Ktedonobacteria.</title>
        <authorList>
            <person name="Yabe S."/>
            <person name="Wang C.M."/>
            <person name="Zheng Y."/>
            <person name="Sakai Y."/>
            <person name="Cavaletti L."/>
            <person name="Monciardini P."/>
            <person name="Donadio S."/>
        </authorList>
    </citation>
    <scope>NUCLEOTIDE SEQUENCE</scope>
    <source>
        <strain evidence="2">ID150040</strain>
    </source>
</reference>
<dbReference type="EMBL" id="BNJK01000002">
    <property type="protein sequence ID" value="GHO98549.1"/>
    <property type="molecule type" value="Genomic_DNA"/>
</dbReference>
<keyword evidence="3" id="KW-1185">Reference proteome</keyword>